<accession>A0A1M5N3E8</accession>
<dbReference type="InterPro" id="IPR036953">
    <property type="entry name" value="GreA/GreB_C_sf"/>
</dbReference>
<name>A0A1M5N3E8_9FLAO</name>
<gene>
    <name evidence="1" type="ORF">SAMN05444148_1071</name>
</gene>
<dbReference type="RefSeq" id="WP_073083967.1">
    <property type="nucleotide sequence ID" value="NZ_FQWS01000001.1"/>
</dbReference>
<dbReference type="EMBL" id="FQWS01000001">
    <property type="protein sequence ID" value="SHG83962.1"/>
    <property type="molecule type" value="Genomic_DNA"/>
</dbReference>
<dbReference type="OrthoDB" id="667380at2"/>
<dbReference type="Gene3D" id="3.10.50.30">
    <property type="entry name" value="Transcription elongation factor, GreA/GreB, C-terminal domain"/>
    <property type="match status" value="1"/>
</dbReference>
<keyword evidence="2" id="KW-1185">Reference proteome</keyword>
<dbReference type="Proteomes" id="UP000184522">
    <property type="component" value="Unassembled WGS sequence"/>
</dbReference>
<proteinExistence type="predicted"/>
<dbReference type="AlphaFoldDB" id="A0A1M5N3E8"/>
<sequence>MKLKQNLYNQCQAQLGSRLEVIKNKIADIQNSLQSETKSTAGDKHETGRAMLQLEREKAGQQLAELQKQQELLHKINPKQIHTKVALGSIVKTSSANYFIAVSVGEIKFNNELFFAISAATPIGQLLLSKQVGDSIQFRAQQFTITEII</sequence>
<dbReference type="GO" id="GO:0003677">
    <property type="term" value="F:DNA binding"/>
    <property type="evidence" value="ECO:0007669"/>
    <property type="project" value="InterPro"/>
</dbReference>
<organism evidence="1 2">
    <name type="scientific">Winogradskyella jejuensis</name>
    <dbReference type="NCBI Taxonomy" id="1089305"/>
    <lineage>
        <taxon>Bacteria</taxon>
        <taxon>Pseudomonadati</taxon>
        <taxon>Bacteroidota</taxon>
        <taxon>Flavobacteriia</taxon>
        <taxon>Flavobacteriales</taxon>
        <taxon>Flavobacteriaceae</taxon>
        <taxon>Winogradskyella</taxon>
    </lineage>
</organism>
<evidence type="ECO:0008006" key="3">
    <source>
        <dbReference type="Google" id="ProtNLM"/>
    </source>
</evidence>
<protein>
    <recommendedName>
        <fullName evidence="3">3-oxoacyl-ACP synthase</fullName>
    </recommendedName>
</protein>
<evidence type="ECO:0000313" key="2">
    <source>
        <dbReference type="Proteomes" id="UP000184522"/>
    </source>
</evidence>
<reference evidence="2" key="1">
    <citation type="submission" date="2016-11" db="EMBL/GenBank/DDBJ databases">
        <authorList>
            <person name="Varghese N."/>
            <person name="Submissions S."/>
        </authorList>
    </citation>
    <scope>NUCLEOTIDE SEQUENCE [LARGE SCALE GENOMIC DNA]</scope>
    <source>
        <strain evidence="2">DSM 25330</strain>
    </source>
</reference>
<dbReference type="GO" id="GO:0032784">
    <property type="term" value="P:regulation of DNA-templated transcription elongation"/>
    <property type="evidence" value="ECO:0007669"/>
    <property type="project" value="InterPro"/>
</dbReference>
<dbReference type="STRING" id="1089305.SAMN05444148_1071"/>
<evidence type="ECO:0000313" key="1">
    <source>
        <dbReference type="EMBL" id="SHG83962.1"/>
    </source>
</evidence>